<reference evidence="1 2" key="1">
    <citation type="submission" date="2018-11" db="EMBL/GenBank/DDBJ databases">
        <title>Proposal to divide the Flavobacteriaceae and reorganize its genera based on Amino Acid Identity values calculated from whole genome sequences.</title>
        <authorList>
            <person name="Nicholson A.C."/>
            <person name="Gulvik C.A."/>
            <person name="Whitney A.M."/>
            <person name="Humrighouse B.W."/>
            <person name="Bell M."/>
            <person name="Holmes B."/>
            <person name="Steigerwalt A.G."/>
            <person name="Villarma A."/>
            <person name="Sheth M."/>
            <person name="Batra D."/>
            <person name="Pryor J."/>
            <person name="Bernardet J.-F."/>
            <person name="Hugo C."/>
            <person name="Kampfer P."/>
            <person name="Newman J."/>
            <person name="McQuiston J.R."/>
        </authorList>
    </citation>
    <scope>NUCLEOTIDE SEQUENCE [LARGE SCALE GENOMIC DNA]</scope>
    <source>
        <strain evidence="1 2">DSM 16927</strain>
    </source>
</reference>
<evidence type="ECO:0000313" key="2">
    <source>
        <dbReference type="Proteomes" id="UP000279541"/>
    </source>
</evidence>
<gene>
    <name evidence="1" type="ORF">EG359_02965</name>
</gene>
<dbReference type="Proteomes" id="UP000279541">
    <property type="component" value="Chromosome"/>
</dbReference>
<proteinExistence type="predicted"/>
<accession>A0ABN5S713</accession>
<evidence type="ECO:0000313" key="1">
    <source>
        <dbReference type="EMBL" id="AZA98630.1"/>
    </source>
</evidence>
<protein>
    <submittedName>
        <fullName evidence="1">Uncharacterized protein</fullName>
    </submittedName>
</protein>
<name>A0ABN5S713_9FLAO</name>
<sequence>MIKLNAVYIPKKILADFADNADDLIILICSISQICEKTLKRLLLFKDSLNQKRSILLQKQLEFQLKS</sequence>
<organism evidence="1 2">
    <name type="scientific">Chryseobacterium joostei</name>
    <dbReference type="NCBI Taxonomy" id="112234"/>
    <lineage>
        <taxon>Bacteria</taxon>
        <taxon>Pseudomonadati</taxon>
        <taxon>Bacteroidota</taxon>
        <taxon>Flavobacteriia</taxon>
        <taxon>Flavobacteriales</taxon>
        <taxon>Weeksellaceae</taxon>
        <taxon>Chryseobacterium group</taxon>
        <taxon>Chryseobacterium</taxon>
    </lineage>
</organism>
<dbReference type="EMBL" id="CP033926">
    <property type="protein sequence ID" value="AZA98630.1"/>
    <property type="molecule type" value="Genomic_DNA"/>
</dbReference>
<keyword evidence="2" id="KW-1185">Reference proteome</keyword>